<feature type="transmembrane region" description="Helical" evidence="1">
    <location>
        <begin position="191"/>
        <end position="209"/>
    </location>
</feature>
<feature type="transmembrane region" description="Helical" evidence="1">
    <location>
        <begin position="286"/>
        <end position="307"/>
    </location>
</feature>
<evidence type="ECO:0000256" key="1">
    <source>
        <dbReference type="SAM" id="Phobius"/>
    </source>
</evidence>
<feature type="domain" description="DUF6311" evidence="2">
    <location>
        <begin position="16"/>
        <end position="406"/>
    </location>
</feature>
<reference evidence="4 5" key="1">
    <citation type="submission" date="2018-05" db="EMBL/GenBank/DDBJ databases">
        <title>Complete genome sequence of Pseudomonas kribbensis 46-2(T).</title>
        <authorList>
            <person name="Jeong H."/>
            <person name="Lee S.-G."/>
            <person name="Rha E."/>
            <person name="Kim H."/>
        </authorList>
    </citation>
    <scope>NUCLEOTIDE SEQUENCE [LARGE SCALE GENOMIC DNA]</scope>
    <source>
        <strain evidence="4 5">46-2</strain>
    </source>
</reference>
<dbReference type="EMBL" id="CP029608">
    <property type="protein sequence ID" value="AXI60344.1"/>
    <property type="molecule type" value="Genomic_DNA"/>
</dbReference>
<dbReference type="AlphaFoldDB" id="A0A345RM28"/>
<feature type="transmembrane region" description="Helical" evidence="1">
    <location>
        <begin position="12"/>
        <end position="31"/>
    </location>
</feature>
<dbReference type="Pfam" id="PF25853">
    <property type="entry name" value="DUF6311_C"/>
    <property type="match status" value="1"/>
</dbReference>
<evidence type="ECO:0000313" key="5">
    <source>
        <dbReference type="Proteomes" id="UP000253720"/>
    </source>
</evidence>
<protein>
    <recommendedName>
        <fullName evidence="6">YfhO family protein</fullName>
    </recommendedName>
</protein>
<name>A0A345RM28_9PSED</name>
<proteinExistence type="predicted"/>
<organism evidence="4 5">
    <name type="scientific">Pseudomonas kribbensis</name>
    <dbReference type="NCBI Taxonomy" id="1628086"/>
    <lineage>
        <taxon>Bacteria</taxon>
        <taxon>Pseudomonadati</taxon>
        <taxon>Pseudomonadota</taxon>
        <taxon>Gammaproteobacteria</taxon>
        <taxon>Pseudomonadales</taxon>
        <taxon>Pseudomonadaceae</taxon>
        <taxon>Pseudomonas</taxon>
    </lineage>
</organism>
<feature type="transmembrane region" description="Helical" evidence="1">
    <location>
        <begin position="221"/>
        <end position="244"/>
    </location>
</feature>
<accession>A0A345RM28</accession>
<dbReference type="Proteomes" id="UP000253720">
    <property type="component" value="Chromosome"/>
</dbReference>
<feature type="transmembrane region" description="Helical" evidence="1">
    <location>
        <begin position="319"/>
        <end position="345"/>
    </location>
</feature>
<keyword evidence="5" id="KW-1185">Reference proteome</keyword>
<dbReference type="RefSeq" id="WP_114881802.1">
    <property type="nucleotide sequence ID" value="NZ_CP029608.1"/>
</dbReference>
<dbReference type="InterPro" id="IPR058671">
    <property type="entry name" value="DUF6311_C"/>
</dbReference>
<feature type="transmembrane region" description="Helical" evidence="1">
    <location>
        <begin position="389"/>
        <end position="412"/>
    </location>
</feature>
<feature type="transmembrane region" description="Helical" evidence="1">
    <location>
        <begin position="365"/>
        <end position="382"/>
    </location>
</feature>
<sequence>MKDSREHPVLSLLPLLLGMLVFFLAIGPQALNPQNIAWLEQGDPATHYLGWEFFRHSPWTFPLGLNPFYGLELSSSIIFSDSNPLLALLFKPFSAWLPDTFQYFGLWLLACCVLQAWFGWKLLGLMTGNPLIRLLGAGLLVFSPPMFLRMGGHLSLAGHFLILAALYLALVPDLRRRRWAWGSLLAVTSWVHAYLLAMVALIWLADLLGKTFSRQLTRRQGLIEGGLLFALVSVCCWQAGYFSIADGAASGGFGLYRMNLLSPVDPAGWSRILPDLPKGEGDYEGFNYMGLGVLLLVPLALIAWIGNRQPLKDELRARPWLLMALFGLWLFALSNQIGIGATTVGYPLPKMIIGLANVFRASGRMFWPVLYALILAMIFLVVRGYRPRVVIFLLATALVVQVADTRAGWLGLRQGKMVVPSAAWNSPLRDPFWTSAAGRYANVRGLMPQNQNDRWQMIAGFAAAHGMKTDAVYLARVSSSALALAQQKARRMLDSGQYDADSLYILSDDVLADAAKSINSETDLLTRVDGLVVLAPGWKRCAQCLSMRDEGRRMSVIPLSGPGQTLTFNYRSRQLANGWSTAENWGTWTEGRQAKIEMRLLPQARSIVLDTLAFIMPKHPSQRVIVSLNGEQVLSTSLTQFQGNRLEIPISASLSQSLAHDDRLDIELQLPDAISPQQLGINDDSRVMGMGLKTLTVQ</sequence>
<keyword evidence="1" id="KW-1133">Transmembrane helix</keyword>
<evidence type="ECO:0000313" key="4">
    <source>
        <dbReference type="EMBL" id="AXI60344.1"/>
    </source>
</evidence>
<feature type="domain" description="DUF6311" evidence="3">
    <location>
        <begin position="432"/>
        <end position="536"/>
    </location>
</feature>
<dbReference type="Pfam" id="PF19830">
    <property type="entry name" value="DUF6311"/>
    <property type="match status" value="1"/>
</dbReference>
<evidence type="ECO:0008006" key="6">
    <source>
        <dbReference type="Google" id="ProtNLM"/>
    </source>
</evidence>
<feature type="transmembrane region" description="Helical" evidence="1">
    <location>
        <begin position="101"/>
        <end position="118"/>
    </location>
</feature>
<keyword evidence="1" id="KW-0812">Transmembrane</keyword>
<evidence type="ECO:0000259" key="2">
    <source>
        <dbReference type="Pfam" id="PF19830"/>
    </source>
</evidence>
<feature type="transmembrane region" description="Helical" evidence="1">
    <location>
        <begin position="154"/>
        <end position="171"/>
    </location>
</feature>
<evidence type="ECO:0000259" key="3">
    <source>
        <dbReference type="Pfam" id="PF25853"/>
    </source>
</evidence>
<keyword evidence="1" id="KW-0472">Membrane</keyword>
<dbReference type="KEGG" id="pke:DLD99_07650"/>
<gene>
    <name evidence="4" type="ORF">DLD99_07650</name>
</gene>
<dbReference type="InterPro" id="IPR046278">
    <property type="entry name" value="DUF6311"/>
</dbReference>